<organism evidence="1 2">
    <name type="scientific">Pseudonocardia cypriaca</name>
    <dbReference type="NCBI Taxonomy" id="882449"/>
    <lineage>
        <taxon>Bacteria</taxon>
        <taxon>Bacillati</taxon>
        <taxon>Actinomycetota</taxon>
        <taxon>Actinomycetes</taxon>
        <taxon>Pseudonocardiales</taxon>
        <taxon>Pseudonocardiaceae</taxon>
        <taxon>Pseudonocardia</taxon>
    </lineage>
</organism>
<dbReference type="AlphaFoldDB" id="A0A543FNW4"/>
<accession>A0A543FNW4</accession>
<protein>
    <submittedName>
        <fullName evidence="1">Uncharacterized protein</fullName>
    </submittedName>
</protein>
<dbReference type="Proteomes" id="UP000319818">
    <property type="component" value="Unassembled WGS sequence"/>
</dbReference>
<sequence>MIAAALLSAGGAGPAVIEYAPILVSAGQGQKPEPTLWVPCPNNGREAAEHRVVRTFQRGPGVAPAATMPGGTSQLVCGNDAYGYYHIVNRHYVEWNEKSIKTSENWREVADYAIAEALKNPQTVAFRAVNNTFCYSREIYLVNKVTGAIVNVTYPNVVLRGQDGVIITAFPAGAQCRG</sequence>
<name>A0A543FNW4_9PSEU</name>
<evidence type="ECO:0000313" key="2">
    <source>
        <dbReference type="Proteomes" id="UP000319818"/>
    </source>
</evidence>
<evidence type="ECO:0000313" key="1">
    <source>
        <dbReference type="EMBL" id="TQM35501.1"/>
    </source>
</evidence>
<gene>
    <name evidence="1" type="ORF">FB388_6935</name>
</gene>
<comment type="caution">
    <text evidence="1">The sequence shown here is derived from an EMBL/GenBank/DDBJ whole genome shotgun (WGS) entry which is preliminary data.</text>
</comment>
<keyword evidence="2" id="KW-1185">Reference proteome</keyword>
<proteinExistence type="predicted"/>
<reference evidence="1 2" key="1">
    <citation type="submission" date="2019-06" db="EMBL/GenBank/DDBJ databases">
        <title>Sequencing the genomes of 1000 actinobacteria strains.</title>
        <authorList>
            <person name="Klenk H.-P."/>
        </authorList>
    </citation>
    <scope>NUCLEOTIDE SEQUENCE [LARGE SCALE GENOMIC DNA]</scope>
    <source>
        <strain evidence="1 2">DSM 45511</strain>
    </source>
</reference>
<dbReference type="EMBL" id="VFPH01000003">
    <property type="protein sequence ID" value="TQM35501.1"/>
    <property type="molecule type" value="Genomic_DNA"/>
</dbReference>